<dbReference type="Proteomes" id="UP000294419">
    <property type="component" value="Chromosome"/>
</dbReference>
<reference evidence="3 4" key="1">
    <citation type="submission" date="2019-03" db="EMBL/GenBank/DDBJ databases">
        <authorList>
            <person name="Kim H."/>
            <person name="Yu S.-M."/>
        </authorList>
    </citation>
    <scope>NUCLEOTIDE SEQUENCE [LARGE SCALE GENOMIC DNA]</scope>
    <source>
        <strain evidence="3 4">NBC122</strain>
    </source>
</reference>
<dbReference type="KEGG" id="csal:NBC122_01557"/>
<name>A0A4P6ZFV1_9FLAO</name>
<dbReference type="Gene3D" id="3.40.50.2000">
    <property type="entry name" value="Glycogen Phosphorylase B"/>
    <property type="match status" value="2"/>
</dbReference>
<evidence type="ECO:0000313" key="3">
    <source>
        <dbReference type="EMBL" id="QBO58372.1"/>
    </source>
</evidence>
<dbReference type="EMBL" id="CP037954">
    <property type="protein sequence ID" value="QBO58372.1"/>
    <property type="molecule type" value="Genomic_DNA"/>
</dbReference>
<keyword evidence="2" id="KW-0808">Transferase</keyword>
<dbReference type="SUPFAM" id="SSF53756">
    <property type="entry name" value="UDP-Glycosyltransferase/glycogen phosphorylase"/>
    <property type="match status" value="1"/>
</dbReference>
<proteinExistence type="predicted"/>
<dbReference type="PANTHER" id="PTHR12526">
    <property type="entry name" value="GLYCOSYLTRANSFERASE"/>
    <property type="match status" value="1"/>
</dbReference>
<dbReference type="Pfam" id="PF13692">
    <property type="entry name" value="Glyco_trans_1_4"/>
    <property type="match status" value="1"/>
</dbReference>
<dbReference type="RefSeq" id="WP_133439811.1">
    <property type="nucleotide sequence ID" value="NZ_CP037954.1"/>
</dbReference>
<organism evidence="3 4">
    <name type="scientific">Chryseobacterium salivictor</name>
    <dbReference type="NCBI Taxonomy" id="2547600"/>
    <lineage>
        <taxon>Bacteria</taxon>
        <taxon>Pseudomonadati</taxon>
        <taxon>Bacteroidota</taxon>
        <taxon>Flavobacteriia</taxon>
        <taxon>Flavobacteriales</taxon>
        <taxon>Weeksellaceae</taxon>
        <taxon>Chryseobacterium group</taxon>
        <taxon>Chryseobacterium</taxon>
    </lineage>
</organism>
<dbReference type="OrthoDB" id="9815351at2"/>
<sequence length="351" mass="40400">MKVLFLTKYSALGASSRLRTFQYLPFYREAGIECIVEPFFNDSYLERLYNGKGIHLLVFSFYLKRLLVLLSILKYDKIYIEKEIFPYLPPFAEWILFLLKKKYIVDYDDAIFHNYDRNKNVIVRIFLKNKIDSVMKYAEVVIAGNAYLAQRATDAGAKHTEIIPTVVDLKRYTVRSEKKEDVFVIGWIGTKSTFEKHLLSIKDWLIKAQQLLNVELHVIGITKTEVFLGDHVKLIPWTENTEVAHLSKFDVGIMPLRDSPWERGKCAYKIIQYFAVGIPVIASDVGMNAEVCINGETGFLANTEEGFLGALKFLITHEDTRKEMGMKGRKVVEKTFNVEATSKILTNIILN</sequence>
<keyword evidence="4" id="KW-1185">Reference proteome</keyword>
<dbReference type="PANTHER" id="PTHR12526:SF629">
    <property type="entry name" value="TEICHURONIC ACID BIOSYNTHESIS GLYCOSYLTRANSFERASE TUAH-RELATED"/>
    <property type="match status" value="1"/>
</dbReference>
<dbReference type="GO" id="GO:0016757">
    <property type="term" value="F:glycosyltransferase activity"/>
    <property type="evidence" value="ECO:0007669"/>
    <property type="project" value="UniProtKB-KW"/>
</dbReference>
<evidence type="ECO:0000256" key="1">
    <source>
        <dbReference type="ARBA" id="ARBA00022676"/>
    </source>
</evidence>
<evidence type="ECO:0000313" key="4">
    <source>
        <dbReference type="Proteomes" id="UP000294419"/>
    </source>
</evidence>
<keyword evidence="1" id="KW-0328">Glycosyltransferase</keyword>
<protein>
    <submittedName>
        <fullName evidence="3">Uncharacterized protein</fullName>
    </submittedName>
</protein>
<dbReference type="AlphaFoldDB" id="A0A4P6ZFV1"/>
<evidence type="ECO:0000256" key="2">
    <source>
        <dbReference type="ARBA" id="ARBA00022679"/>
    </source>
</evidence>
<gene>
    <name evidence="3" type="ORF">NBC122_01557</name>
</gene>
<accession>A0A4P6ZFV1</accession>